<sequence>MEGRKKGQREGVGREDMGKEGGREGGRQADRRATTTLHNNLVKMFPLPVFTTPREAGRTEATSRRAAQLTVPPTFPLLPHT</sequence>
<name>A0AAE1PIE5_9EUCA</name>
<feature type="compositionally biased region" description="Basic and acidic residues" evidence="1">
    <location>
        <begin position="1"/>
        <end position="33"/>
    </location>
</feature>
<evidence type="ECO:0000313" key="2">
    <source>
        <dbReference type="EMBL" id="KAK4307840.1"/>
    </source>
</evidence>
<gene>
    <name evidence="2" type="ORF">Pmani_020397</name>
</gene>
<dbReference type="Proteomes" id="UP001292094">
    <property type="component" value="Unassembled WGS sequence"/>
</dbReference>
<feature type="region of interest" description="Disordered" evidence="1">
    <location>
        <begin position="1"/>
        <end position="34"/>
    </location>
</feature>
<accession>A0AAE1PIE5</accession>
<evidence type="ECO:0000256" key="1">
    <source>
        <dbReference type="SAM" id="MobiDB-lite"/>
    </source>
</evidence>
<reference evidence="2" key="1">
    <citation type="submission" date="2023-11" db="EMBL/GenBank/DDBJ databases">
        <title>Genome assemblies of two species of porcelain crab, Petrolisthes cinctipes and Petrolisthes manimaculis (Anomura: Porcellanidae).</title>
        <authorList>
            <person name="Angst P."/>
        </authorList>
    </citation>
    <scope>NUCLEOTIDE SEQUENCE</scope>
    <source>
        <strain evidence="2">PB745_02</strain>
        <tissue evidence="2">Gill</tissue>
    </source>
</reference>
<organism evidence="2 3">
    <name type="scientific">Petrolisthes manimaculis</name>
    <dbReference type="NCBI Taxonomy" id="1843537"/>
    <lineage>
        <taxon>Eukaryota</taxon>
        <taxon>Metazoa</taxon>
        <taxon>Ecdysozoa</taxon>
        <taxon>Arthropoda</taxon>
        <taxon>Crustacea</taxon>
        <taxon>Multicrustacea</taxon>
        <taxon>Malacostraca</taxon>
        <taxon>Eumalacostraca</taxon>
        <taxon>Eucarida</taxon>
        <taxon>Decapoda</taxon>
        <taxon>Pleocyemata</taxon>
        <taxon>Anomura</taxon>
        <taxon>Galatheoidea</taxon>
        <taxon>Porcellanidae</taxon>
        <taxon>Petrolisthes</taxon>
    </lineage>
</organism>
<dbReference type="EMBL" id="JAWZYT010001961">
    <property type="protein sequence ID" value="KAK4307840.1"/>
    <property type="molecule type" value="Genomic_DNA"/>
</dbReference>
<protein>
    <submittedName>
        <fullName evidence="2">Uncharacterized protein</fullName>
    </submittedName>
</protein>
<comment type="caution">
    <text evidence="2">The sequence shown here is derived from an EMBL/GenBank/DDBJ whole genome shotgun (WGS) entry which is preliminary data.</text>
</comment>
<dbReference type="AlphaFoldDB" id="A0AAE1PIE5"/>
<proteinExistence type="predicted"/>
<evidence type="ECO:0000313" key="3">
    <source>
        <dbReference type="Proteomes" id="UP001292094"/>
    </source>
</evidence>
<keyword evidence="3" id="KW-1185">Reference proteome</keyword>